<reference evidence="2 3" key="1">
    <citation type="journal article" date="2018" name="Evol. Lett.">
        <title>Horizontal gene cluster transfer increased hallucinogenic mushroom diversity.</title>
        <authorList>
            <person name="Reynolds H.T."/>
            <person name="Vijayakumar V."/>
            <person name="Gluck-Thaler E."/>
            <person name="Korotkin H.B."/>
            <person name="Matheny P.B."/>
            <person name="Slot J.C."/>
        </authorList>
    </citation>
    <scope>NUCLEOTIDE SEQUENCE [LARGE SCALE GENOMIC DNA]</scope>
    <source>
        <strain evidence="2 3">SRW20</strain>
    </source>
</reference>
<evidence type="ECO:0000313" key="3">
    <source>
        <dbReference type="Proteomes" id="UP000284706"/>
    </source>
</evidence>
<keyword evidence="3" id="KW-1185">Reference proteome</keyword>
<proteinExistence type="predicted"/>
<sequence length="226" mass="25327">IAVNIAASSPPVWLRVFGVPAVDGIALCSVLCFLPSLAIHPLSAMHNPQGPTPDSVHVVSLPMSDFDLTIHDCTLVVLFNNLCTESISRVCASYFLRFTVFLSFLSLPSFPLSLIPRSRFSRPTNPVRLWRHSLTRHDRIPPPVRSLHWFLPGKAGRSGSVRVFVVCVSTVHCTQVLWAAFENVVLRFTFSILISFFPFSLPYLLHEHTCPLIRVFHVANHSAFRK</sequence>
<feature type="transmembrane region" description="Helical" evidence="1">
    <location>
        <begin position="94"/>
        <end position="115"/>
    </location>
</feature>
<dbReference type="Proteomes" id="UP000284706">
    <property type="component" value="Unassembled WGS sequence"/>
</dbReference>
<evidence type="ECO:0000313" key="2">
    <source>
        <dbReference type="EMBL" id="PPR04935.1"/>
    </source>
</evidence>
<accession>A0A409YPK9</accession>
<keyword evidence="1" id="KW-0472">Membrane</keyword>
<feature type="transmembrane region" description="Helical" evidence="1">
    <location>
        <begin position="184"/>
        <end position="205"/>
    </location>
</feature>
<keyword evidence="1" id="KW-1133">Transmembrane helix</keyword>
<dbReference type="EMBL" id="NHYE01000547">
    <property type="protein sequence ID" value="PPR04935.1"/>
    <property type="molecule type" value="Genomic_DNA"/>
</dbReference>
<evidence type="ECO:0000256" key="1">
    <source>
        <dbReference type="SAM" id="Phobius"/>
    </source>
</evidence>
<organism evidence="2 3">
    <name type="scientific">Gymnopilus dilepis</name>
    <dbReference type="NCBI Taxonomy" id="231916"/>
    <lineage>
        <taxon>Eukaryota</taxon>
        <taxon>Fungi</taxon>
        <taxon>Dikarya</taxon>
        <taxon>Basidiomycota</taxon>
        <taxon>Agaricomycotina</taxon>
        <taxon>Agaricomycetes</taxon>
        <taxon>Agaricomycetidae</taxon>
        <taxon>Agaricales</taxon>
        <taxon>Agaricineae</taxon>
        <taxon>Hymenogastraceae</taxon>
        <taxon>Gymnopilus</taxon>
    </lineage>
</organism>
<feature type="non-terminal residue" evidence="2">
    <location>
        <position position="1"/>
    </location>
</feature>
<dbReference type="InParanoid" id="A0A409YPK9"/>
<gene>
    <name evidence="2" type="ORF">CVT26_012767</name>
</gene>
<dbReference type="AlphaFoldDB" id="A0A409YPK9"/>
<keyword evidence="1" id="KW-0812">Transmembrane</keyword>
<name>A0A409YPK9_9AGAR</name>
<comment type="caution">
    <text evidence="2">The sequence shown here is derived from an EMBL/GenBank/DDBJ whole genome shotgun (WGS) entry which is preliminary data.</text>
</comment>
<feature type="transmembrane region" description="Helical" evidence="1">
    <location>
        <begin position="12"/>
        <end position="39"/>
    </location>
</feature>
<protein>
    <submittedName>
        <fullName evidence="2">Uncharacterized protein</fullName>
    </submittedName>
</protein>